<dbReference type="Proteomes" id="UP000676336">
    <property type="component" value="Unassembled WGS sequence"/>
</dbReference>
<organism evidence="2 3">
    <name type="scientific">Rotaria magnacalcarata</name>
    <dbReference type="NCBI Taxonomy" id="392030"/>
    <lineage>
        <taxon>Eukaryota</taxon>
        <taxon>Metazoa</taxon>
        <taxon>Spiralia</taxon>
        <taxon>Gnathifera</taxon>
        <taxon>Rotifera</taxon>
        <taxon>Eurotatoria</taxon>
        <taxon>Bdelloidea</taxon>
        <taxon>Philodinida</taxon>
        <taxon>Philodinidae</taxon>
        <taxon>Rotaria</taxon>
    </lineage>
</organism>
<name>A0A8S3CJZ2_9BILA</name>
<accession>A0A8S3CJZ2</accession>
<dbReference type="AlphaFoldDB" id="A0A8S3CJZ2"/>
<comment type="caution">
    <text evidence="2">The sequence shown here is derived from an EMBL/GenBank/DDBJ whole genome shotgun (WGS) entry which is preliminary data.</text>
</comment>
<protein>
    <submittedName>
        <fullName evidence="2">Uncharacterized protein</fullName>
    </submittedName>
</protein>
<sequence>MHGNELHIYQFGDTAYTQPGAYSCVVSTRYGFIESEPAMLSLP</sequence>
<feature type="non-terminal residue" evidence="2">
    <location>
        <position position="43"/>
    </location>
</feature>
<evidence type="ECO:0000313" key="1">
    <source>
        <dbReference type="EMBL" id="CAF4619760.1"/>
    </source>
</evidence>
<evidence type="ECO:0000313" key="3">
    <source>
        <dbReference type="Proteomes" id="UP000676336"/>
    </source>
</evidence>
<reference evidence="2" key="1">
    <citation type="submission" date="2021-02" db="EMBL/GenBank/DDBJ databases">
        <authorList>
            <person name="Nowell W R."/>
        </authorList>
    </citation>
    <scope>NUCLEOTIDE SEQUENCE</scope>
</reference>
<evidence type="ECO:0000313" key="2">
    <source>
        <dbReference type="EMBL" id="CAF4922733.1"/>
    </source>
</evidence>
<proteinExistence type="predicted"/>
<gene>
    <name evidence="1" type="ORF">SMN809_LOCUS39839</name>
    <name evidence="2" type="ORF">SMN809_LOCUS52788</name>
</gene>
<dbReference type="EMBL" id="CAJOBI010180076">
    <property type="protein sequence ID" value="CAF4922733.1"/>
    <property type="molecule type" value="Genomic_DNA"/>
</dbReference>
<dbReference type="EMBL" id="CAJOBI010107984">
    <property type="protein sequence ID" value="CAF4619760.1"/>
    <property type="molecule type" value="Genomic_DNA"/>
</dbReference>